<dbReference type="AlphaFoldDB" id="A0A235B2T1"/>
<feature type="domain" description="Glycosyl hydrolase family 32 N-terminal" evidence="7">
    <location>
        <begin position="46"/>
        <end position="349"/>
    </location>
</feature>
<dbReference type="EMBL" id="NOWF01000016">
    <property type="protein sequence ID" value="OYD06207.1"/>
    <property type="molecule type" value="Genomic_DNA"/>
</dbReference>
<dbReference type="GO" id="GO:0004575">
    <property type="term" value="F:sucrose alpha-glucosidase activity"/>
    <property type="evidence" value="ECO:0007669"/>
    <property type="project" value="TreeGrafter"/>
</dbReference>
<dbReference type="Gene3D" id="2.60.120.560">
    <property type="entry name" value="Exo-inulinase, domain 1"/>
    <property type="match status" value="1"/>
</dbReference>
<dbReference type="CDD" id="cd18622">
    <property type="entry name" value="GH32_Inu-like"/>
    <property type="match status" value="1"/>
</dbReference>
<evidence type="ECO:0000256" key="6">
    <source>
        <dbReference type="RuleBase" id="RU362110"/>
    </source>
</evidence>
<feature type="domain" description="Glycosyl hydrolase family 32 C-terminal" evidence="8">
    <location>
        <begin position="352"/>
        <end position="503"/>
    </location>
</feature>
<evidence type="ECO:0000256" key="1">
    <source>
        <dbReference type="ARBA" id="ARBA00009902"/>
    </source>
</evidence>
<keyword evidence="3 6" id="KW-0378">Hydrolase</keyword>
<dbReference type="InterPro" id="IPR001362">
    <property type="entry name" value="Glyco_hydro_32"/>
</dbReference>
<dbReference type="InterPro" id="IPR018053">
    <property type="entry name" value="Glyco_hydro_32_AS"/>
</dbReference>
<reference evidence="9 10" key="1">
    <citation type="submission" date="2017-07" db="EMBL/GenBank/DDBJ databases">
        <title>The genome sequence of Paludifilum halophilum highlights mechanisms for microbial adaptation to high salt environemnts.</title>
        <authorList>
            <person name="Belbahri L."/>
        </authorList>
    </citation>
    <scope>NUCLEOTIDE SEQUENCE [LARGE SCALE GENOMIC DNA]</scope>
    <source>
        <strain evidence="9 10">DSM 102817</strain>
    </source>
</reference>
<dbReference type="OrthoDB" id="9759709at2"/>
<keyword evidence="2" id="KW-0732">Signal</keyword>
<dbReference type="Pfam" id="PF08244">
    <property type="entry name" value="Glyco_hydro_32C"/>
    <property type="match status" value="1"/>
</dbReference>
<comment type="similarity">
    <text evidence="1 6">Belongs to the glycosyl hydrolase 32 family.</text>
</comment>
<evidence type="ECO:0000259" key="8">
    <source>
        <dbReference type="Pfam" id="PF08244"/>
    </source>
</evidence>
<evidence type="ECO:0000256" key="3">
    <source>
        <dbReference type="ARBA" id="ARBA00022801"/>
    </source>
</evidence>
<dbReference type="GO" id="GO:0005737">
    <property type="term" value="C:cytoplasm"/>
    <property type="evidence" value="ECO:0007669"/>
    <property type="project" value="TreeGrafter"/>
</dbReference>
<evidence type="ECO:0000256" key="4">
    <source>
        <dbReference type="ARBA" id="ARBA00023277"/>
    </source>
</evidence>
<keyword evidence="5 6" id="KW-0326">Glycosidase</keyword>
<comment type="caution">
    <text evidence="9">The sequence shown here is derived from an EMBL/GenBank/DDBJ whole genome shotgun (WGS) entry which is preliminary data.</text>
</comment>
<dbReference type="InterPro" id="IPR013148">
    <property type="entry name" value="Glyco_hydro_32_N"/>
</dbReference>
<dbReference type="InterPro" id="IPR023296">
    <property type="entry name" value="Glyco_hydro_beta-prop_sf"/>
</dbReference>
<dbReference type="GO" id="GO:0005987">
    <property type="term" value="P:sucrose catabolic process"/>
    <property type="evidence" value="ECO:0007669"/>
    <property type="project" value="TreeGrafter"/>
</dbReference>
<dbReference type="PANTHER" id="PTHR42800">
    <property type="entry name" value="EXOINULINASE INUD (AFU_ORTHOLOGUE AFUA_5G00480)"/>
    <property type="match status" value="1"/>
</dbReference>
<keyword evidence="4" id="KW-0119">Carbohydrate metabolism</keyword>
<evidence type="ECO:0000313" key="10">
    <source>
        <dbReference type="Proteomes" id="UP000215459"/>
    </source>
</evidence>
<dbReference type="Pfam" id="PF00251">
    <property type="entry name" value="Glyco_hydro_32N"/>
    <property type="match status" value="1"/>
</dbReference>
<dbReference type="InterPro" id="IPR013189">
    <property type="entry name" value="Glyco_hydro_32_C"/>
</dbReference>
<accession>A0A235B2T1</accession>
<name>A0A235B2T1_9BACL</name>
<dbReference type="InterPro" id="IPR013320">
    <property type="entry name" value="ConA-like_dom_sf"/>
</dbReference>
<dbReference type="PANTHER" id="PTHR42800:SF1">
    <property type="entry name" value="EXOINULINASE INUD (AFU_ORTHOLOGUE AFUA_5G00480)"/>
    <property type="match status" value="1"/>
</dbReference>
<dbReference type="FunFam" id="2.115.10.20:FF:000003">
    <property type="entry name" value="Levanbiose-producing levanase"/>
    <property type="match status" value="1"/>
</dbReference>
<dbReference type="FunFam" id="2.60.120.560:FF:000003">
    <property type="entry name" value="Extracellular exo-inulinase inuE"/>
    <property type="match status" value="1"/>
</dbReference>
<evidence type="ECO:0000259" key="7">
    <source>
        <dbReference type="Pfam" id="PF00251"/>
    </source>
</evidence>
<proteinExistence type="inferred from homology"/>
<dbReference type="PROSITE" id="PS00609">
    <property type="entry name" value="GLYCOSYL_HYDROL_F32"/>
    <property type="match status" value="1"/>
</dbReference>
<dbReference type="SUPFAM" id="SSF75005">
    <property type="entry name" value="Arabinanase/levansucrase/invertase"/>
    <property type="match status" value="1"/>
</dbReference>
<dbReference type="Gene3D" id="2.115.10.20">
    <property type="entry name" value="Glycosyl hydrolase domain, family 43"/>
    <property type="match status" value="1"/>
</dbReference>
<keyword evidence="10" id="KW-1185">Reference proteome</keyword>
<protein>
    <submittedName>
        <fullName evidence="9">Glycoside hydrolase</fullName>
    </submittedName>
</protein>
<sequence length="510" mass="58599">MIMKTRSVLICLLVASFLLIPWRTGVLQAKKANETQYNEPYRPQYHFTPQKNWMNDPNGLVYYNGEYHLFYQYNPYGDKWGHMSWGHAVSKDLIHWEHLPVALKEDELGMIFSGSAVVDQHDTSGFFDGKSGMVAIYTSAGETQQQSIAYSKDNGRTWHKYKGNPVIPNPGIKDFRDPKVFWHDKTDQWVMALAAGDRIQFYTSKNLKNWSFASEFGANQGAHGGVWECPELFQLPVKGNPDETKWVLQVDINPGAVAGGSGGQYFVGEFDGKKFTTDQKDVQWVDYGKDFYATQAWNNTGKRRIWLAWMNNWQYAQDIPTSPWRSAMSIPREVSLTKRDGEYTLIQEPVREFSQLREDTRTWGNRMITPKNHLLSDIKGETLEIEAEIRLKTAKEFGFKVRKGSEEETVIGYDTQTQKLFVDRTKSGETDFSEHFPGIYEAKMEPVNHTVQLRILVDRSSVEVFGNDGETVLTNRIFPDLKNQGLELFTEGGNVKLKKLKVHRLKSAWK</sequence>
<evidence type="ECO:0000313" key="9">
    <source>
        <dbReference type="EMBL" id="OYD06207.1"/>
    </source>
</evidence>
<evidence type="ECO:0000256" key="2">
    <source>
        <dbReference type="ARBA" id="ARBA00022729"/>
    </source>
</evidence>
<dbReference type="SUPFAM" id="SSF49899">
    <property type="entry name" value="Concanavalin A-like lectins/glucanases"/>
    <property type="match status" value="1"/>
</dbReference>
<gene>
    <name evidence="9" type="ORF">CHM34_17595</name>
</gene>
<evidence type="ECO:0000256" key="5">
    <source>
        <dbReference type="ARBA" id="ARBA00023295"/>
    </source>
</evidence>
<dbReference type="SMART" id="SM00640">
    <property type="entry name" value="Glyco_32"/>
    <property type="match status" value="1"/>
</dbReference>
<dbReference type="Proteomes" id="UP000215459">
    <property type="component" value="Unassembled WGS sequence"/>
</dbReference>
<organism evidence="9 10">
    <name type="scientific">Paludifilum halophilum</name>
    <dbReference type="NCBI Taxonomy" id="1642702"/>
    <lineage>
        <taxon>Bacteria</taxon>
        <taxon>Bacillati</taxon>
        <taxon>Bacillota</taxon>
        <taxon>Bacilli</taxon>
        <taxon>Bacillales</taxon>
        <taxon>Thermoactinomycetaceae</taxon>
        <taxon>Paludifilum</taxon>
    </lineage>
</organism>